<accession>A0A0G9H9Y7</accession>
<evidence type="ECO:0000313" key="5">
    <source>
        <dbReference type="EMBL" id="APG04305.1"/>
    </source>
</evidence>
<dbReference type="AlphaFoldDB" id="A0A0G9H9Y7"/>
<gene>
    <name evidence="5" type="ORF">BJI69_10630</name>
</gene>
<dbReference type="Pfam" id="PF00126">
    <property type="entry name" value="HTH_1"/>
    <property type="match status" value="1"/>
</dbReference>
<dbReference type="GO" id="GO:0043565">
    <property type="term" value="F:sequence-specific DNA binding"/>
    <property type="evidence" value="ECO:0007669"/>
    <property type="project" value="TreeGrafter"/>
</dbReference>
<dbReference type="OrthoDB" id="9810065at2"/>
<dbReference type="PATRIC" id="fig|1440763.5.peg.3123"/>
<organism evidence="5 6">
    <name type="scientific">Luteibacter rhizovicinus DSM 16549</name>
    <dbReference type="NCBI Taxonomy" id="1440763"/>
    <lineage>
        <taxon>Bacteria</taxon>
        <taxon>Pseudomonadati</taxon>
        <taxon>Pseudomonadota</taxon>
        <taxon>Gammaproteobacteria</taxon>
        <taxon>Lysobacterales</taxon>
        <taxon>Rhodanobacteraceae</taxon>
        <taxon>Luteibacter</taxon>
    </lineage>
</organism>
<proteinExistence type="inferred from homology"/>
<reference evidence="6" key="1">
    <citation type="submission" date="2016-09" db="EMBL/GenBank/DDBJ databases">
        <authorList>
            <person name="Lysoe E."/>
        </authorList>
    </citation>
    <scope>NUCLEOTIDE SEQUENCE [LARGE SCALE GENOMIC DNA]</scope>
    <source>
        <strain evidence="6">LJ96T</strain>
    </source>
</reference>
<keyword evidence="4" id="KW-0804">Transcription</keyword>
<dbReference type="EMBL" id="CP017480">
    <property type="protein sequence ID" value="APG04305.1"/>
    <property type="molecule type" value="Genomic_DNA"/>
</dbReference>
<dbReference type="STRING" id="1440763.BJI69_10630"/>
<evidence type="ECO:0000256" key="4">
    <source>
        <dbReference type="ARBA" id="ARBA00023163"/>
    </source>
</evidence>
<dbReference type="PRINTS" id="PR00039">
    <property type="entry name" value="HTHLYSR"/>
</dbReference>
<dbReference type="Proteomes" id="UP000182987">
    <property type="component" value="Chromosome"/>
</dbReference>
<evidence type="ECO:0000256" key="2">
    <source>
        <dbReference type="ARBA" id="ARBA00023015"/>
    </source>
</evidence>
<name>A0A0G9H9Y7_9GAMM</name>
<dbReference type="PANTHER" id="PTHR30537:SF1">
    <property type="entry name" value="HTH-TYPE TRANSCRIPTIONAL REGULATOR PGRR"/>
    <property type="match status" value="1"/>
</dbReference>
<dbReference type="GO" id="GO:0003700">
    <property type="term" value="F:DNA-binding transcription factor activity"/>
    <property type="evidence" value="ECO:0007669"/>
    <property type="project" value="InterPro"/>
</dbReference>
<dbReference type="FunFam" id="1.10.10.10:FF:000001">
    <property type="entry name" value="LysR family transcriptional regulator"/>
    <property type="match status" value="1"/>
</dbReference>
<dbReference type="Pfam" id="PF03466">
    <property type="entry name" value="LysR_substrate"/>
    <property type="match status" value="1"/>
</dbReference>
<dbReference type="PROSITE" id="PS50931">
    <property type="entry name" value="HTH_LYSR"/>
    <property type="match status" value="1"/>
</dbReference>
<keyword evidence="2" id="KW-0805">Transcription regulation</keyword>
<dbReference type="CDD" id="cd08474">
    <property type="entry name" value="PBP2_CrgA_like_5"/>
    <property type="match status" value="1"/>
</dbReference>
<protein>
    <submittedName>
        <fullName evidence="5">LysR family transcriptional regulator</fullName>
    </submittedName>
</protein>
<dbReference type="RefSeq" id="WP_046968588.1">
    <property type="nucleotide sequence ID" value="NZ_CP017480.1"/>
</dbReference>
<dbReference type="InterPro" id="IPR036388">
    <property type="entry name" value="WH-like_DNA-bd_sf"/>
</dbReference>
<dbReference type="InterPro" id="IPR005119">
    <property type="entry name" value="LysR_subst-bd"/>
</dbReference>
<dbReference type="KEGG" id="lrz:BJI69_10630"/>
<dbReference type="GO" id="GO:0006351">
    <property type="term" value="P:DNA-templated transcription"/>
    <property type="evidence" value="ECO:0007669"/>
    <property type="project" value="TreeGrafter"/>
</dbReference>
<dbReference type="Gene3D" id="3.40.190.290">
    <property type="match status" value="1"/>
</dbReference>
<sequence>MPPELLPAISAFARVAHHESFTRAAREMGISPSALSQAVRSLESRLGVRLLDRTTRRVGVTEIGRRFLAEAQTGLAAIARAVDAVDESREAPAGVLRINLSRVVADLVVMPHLGDFMAMYPDVVVELHCDNRFKDLVAGGFDVGFRLGESLANDVVAVPIGGPHRLATFAAPAYLQRHGEPRTPADLLAHRCACVRLDEERSLMLWDFAQDGRLIEVEANPSMISNDADLLIEGARQGIGIGCHFEALVRADLDSGRLQPVLEDFWPTFGAFHLYYPSRVHVPRKLRVFIDFFRERLAPSLPRDPRS</sequence>
<dbReference type="InterPro" id="IPR000847">
    <property type="entry name" value="LysR_HTH_N"/>
</dbReference>
<dbReference type="InterPro" id="IPR036390">
    <property type="entry name" value="WH_DNA-bd_sf"/>
</dbReference>
<evidence type="ECO:0000256" key="3">
    <source>
        <dbReference type="ARBA" id="ARBA00023125"/>
    </source>
</evidence>
<evidence type="ECO:0000313" key="6">
    <source>
        <dbReference type="Proteomes" id="UP000182987"/>
    </source>
</evidence>
<dbReference type="PANTHER" id="PTHR30537">
    <property type="entry name" value="HTH-TYPE TRANSCRIPTIONAL REGULATOR"/>
    <property type="match status" value="1"/>
</dbReference>
<dbReference type="Gene3D" id="1.10.10.10">
    <property type="entry name" value="Winged helix-like DNA-binding domain superfamily/Winged helix DNA-binding domain"/>
    <property type="match status" value="1"/>
</dbReference>
<dbReference type="InterPro" id="IPR058163">
    <property type="entry name" value="LysR-type_TF_proteobact-type"/>
</dbReference>
<keyword evidence="3" id="KW-0238">DNA-binding</keyword>
<keyword evidence="6" id="KW-1185">Reference proteome</keyword>
<comment type="similarity">
    <text evidence="1">Belongs to the LysR transcriptional regulatory family.</text>
</comment>
<dbReference type="SUPFAM" id="SSF53850">
    <property type="entry name" value="Periplasmic binding protein-like II"/>
    <property type="match status" value="1"/>
</dbReference>
<evidence type="ECO:0000256" key="1">
    <source>
        <dbReference type="ARBA" id="ARBA00009437"/>
    </source>
</evidence>
<dbReference type="SUPFAM" id="SSF46785">
    <property type="entry name" value="Winged helix' DNA-binding domain"/>
    <property type="match status" value="1"/>
</dbReference>